<feature type="signal peptide" evidence="1">
    <location>
        <begin position="1"/>
        <end position="17"/>
    </location>
</feature>
<dbReference type="HOGENOM" id="CLU_1312381_0_0_1"/>
<dbReference type="Proteomes" id="UP000009168">
    <property type="component" value="Unassembled WGS sequence"/>
</dbReference>
<organism evidence="2 3">
    <name type="scientific">Tetrahymena thermophila (strain SB210)</name>
    <dbReference type="NCBI Taxonomy" id="312017"/>
    <lineage>
        <taxon>Eukaryota</taxon>
        <taxon>Sar</taxon>
        <taxon>Alveolata</taxon>
        <taxon>Ciliophora</taxon>
        <taxon>Intramacronucleata</taxon>
        <taxon>Oligohymenophorea</taxon>
        <taxon>Hymenostomatida</taxon>
        <taxon>Tetrahymenina</taxon>
        <taxon>Tetrahymenidae</taxon>
        <taxon>Tetrahymena</taxon>
    </lineage>
</organism>
<proteinExistence type="predicted"/>
<accession>I7LXM7</accession>
<feature type="chain" id="PRO_5003712078" description="Transmembrane protein" evidence="1">
    <location>
        <begin position="18"/>
        <end position="210"/>
    </location>
</feature>
<sequence>MKLIIFLFAIFALVVNATNQDPQCLVDLKNKQVCKENDSLCSLQLGNFNKCIQQCADQNSQDQYANTLCVINNCKSSNATVIPFYWDVVECLQSSTVYDPKSPEINSENCLTYLNNMETSQTICKQGDTDCIAAAKSLKDCYQTCKSQNGYDQRLSCVKNTCSSKNEIVQSFLNDLLKCQSSTNSRGSTTNSSIIALQITILFISLFILM</sequence>
<evidence type="ECO:0000313" key="2">
    <source>
        <dbReference type="EMBL" id="EAS04946.1"/>
    </source>
</evidence>
<name>I7LXM7_TETTS</name>
<evidence type="ECO:0008006" key="4">
    <source>
        <dbReference type="Google" id="ProtNLM"/>
    </source>
</evidence>
<protein>
    <recommendedName>
        <fullName evidence="4">Transmembrane protein</fullName>
    </recommendedName>
</protein>
<dbReference type="RefSeq" id="XP_001025191.1">
    <property type="nucleotide sequence ID" value="XM_001025191.1"/>
</dbReference>
<dbReference type="AlphaFoldDB" id="I7LXM7"/>
<keyword evidence="3" id="KW-1185">Reference proteome</keyword>
<gene>
    <name evidence="2" type="ORF">TTHERM_00685890</name>
</gene>
<dbReference type="KEGG" id="tet:TTHERM_00685890"/>
<dbReference type="InParanoid" id="I7LXM7"/>
<reference evidence="3" key="1">
    <citation type="journal article" date="2006" name="PLoS Biol.">
        <title>Macronuclear genome sequence of the ciliate Tetrahymena thermophila, a model eukaryote.</title>
        <authorList>
            <person name="Eisen J.A."/>
            <person name="Coyne R.S."/>
            <person name="Wu M."/>
            <person name="Wu D."/>
            <person name="Thiagarajan M."/>
            <person name="Wortman J.R."/>
            <person name="Badger J.H."/>
            <person name="Ren Q."/>
            <person name="Amedeo P."/>
            <person name="Jones K.M."/>
            <person name="Tallon L.J."/>
            <person name="Delcher A.L."/>
            <person name="Salzberg S.L."/>
            <person name="Silva J.C."/>
            <person name="Haas B.J."/>
            <person name="Majoros W.H."/>
            <person name="Farzad M."/>
            <person name="Carlton J.M."/>
            <person name="Smith R.K. Jr."/>
            <person name="Garg J."/>
            <person name="Pearlman R.E."/>
            <person name="Karrer K.M."/>
            <person name="Sun L."/>
            <person name="Manning G."/>
            <person name="Elde N.C."/>
            <person name="Turkewitz A.P."/>
            <person name="Asai D.J."/>
            <person name="Wilkes D.E."/>
            <person name="Wang Y."/>
            <person name="Cai H."/>
            <person name="Collins K."/>
            <person name="Stewart B.A."/>
            <person name="Lee S.R."/>
            <person name="Wilamowska K."/>
            <person name="Weinberg Z."/>
            <person name="Ruzzo W.L."/>
            <person name="Wloga D."/>
            <person name="Gaertig J."/>
            <person name="Frankel J."/>
            <person name="Tsao C.-C."/>
            <person name="Gorovsky M.A."/>
            <person name="Keeling P.J."/>
            <person name="Waller R.F."/>
            <person name="Patron N.J."/>
            <person name="Cherry J.M."/>
            <person name="Stover N.A."/>
            <person name="Krieger C.J."/>
            <person name="del Toro C."/>
            <person name="Ryder H.F."/>
            <person name="Williamson S.C."/>
            <person name="Barbeau R.A."/>
            <person name="Hamilton E.P."/>
            <person name="Orias E."/>
        </authorList>
    </citation>
    <scope>NUCLEOTIDE SEQUENCE [LARGE SCALE GENOMIC DNA]</scope>
    <source>
        <strain evidence="3">SB210</strain>
    </source>
</reference>
<dbReference type="GeneID" id="7830719"/>
<keyword evidence="1" id="KW-0732">Signal</keyword>
<evidence type="ECO:0000313" key="3">
    <source>
        <dbReference type="Proteomes" id="UP000009168"/>
    </source>
</evidence>
<evidence type="ECO:0000256" key="1">
    <source>
        <dbReference type="SAM" id="SignalP"/>
    </source>
</evidence>
<dbReference type="EMBL" id="GG662435">
    <property type="protein sequence ID" value="EAS04946.1"/>
    <property type="molecule type" value="Genomic_DNA"/>
</dbReference>